<evidence type="ECO:0000256" key="5">
    <source>
        <dbReference type="ARBA" id="ARBA00022989"/>
    </source>
</evidence>
<proteinExistence type="inferred from homology"/>
<dbReference type="GO" id="GO:0005794">
    <property type="term" value="C:Golgi apparatus"/>
    <property type="evidence" value="ECO:0000318"/>
    <property type="project" value="GO_Central"/>
</dbReference>
<reference evidence="8 9" key="1">
    <citation type="journal article" date="2017" name="Nat. Commun.">
        <title>Genome assembly with in vitro proximity ligation data and whole-genome triplication in lettuce.</title>
        <authorList>
            <person name="Reyes-Chin-Wo S."/>
            <person name="Wang Z."/>
            <person name="Yang X."/>
            <person name="Kozik A."/>
            <person name="Arikit S."/>
            <person name="Song C."/>
            <person name="Xia L."/>
            <person name="Froenicke L."/>
            <person name="Lavelle D.O."/>
            <person name="Truco M.J."/>
            <person name="Xia R."/>
            <person name="Zhu S."/>
            <person name="Xu C."/>
            <person name="Xu H."/>
            <person name="Xu X."/>
            <person name="Cox K."/>
            <person name="Korf I."/>
            <person name="Meyers B.C."/>
            <person name="Michelmore R.W."/>
        </authorList>
    </citation>
    <scope>NUCLEOTIDE SEQUENCE [LARGE SCALE GENOMIC DNA]</scope>
    <source>
        <strain evidence="9">cv. Salinas</strain>
        <tissue evidence="8">Seedlings</tissue>
    </source>
</reference>
<dbReference type="AlphaFoldDB" id="A0A9R1XTT9"/>
<organism evidence="8 9">
    <name type="scientific">Lactuca sativa</name>
    <name type="common">Garden lettuce</name>
    <dbReference type="NCBI Taxonomy" id="4236"/>
    <lineage>
        <taxon>Eukaryota</taxon>
        <taxon>Viridiplantae</taxon>
        <taxon>Streptophyta</taxon>
        <taxon>Embryophyta</taxon>
        <taxon>Tracheophyta</taxon>
        <taxon>Spermatophyta</taxon>
        <taxon>Magnoliopsida</taxon>
        <taxon>eudicotyledons</taxon>
        <taxon>Gunneridae</taxon>
        <taxon>Pentapetalae</taxon>
        <taxon>asterids</taxon>
        <taxon>campanulids</taxon>
        <taxon>Asterales</taxon>
        <taxon>Asteraceae</taxon>
        <taxon>Cichorioideae</taxon>
        <taxon>Cichorieae</taxon>
        <taxon>Lactucinae</taxon>
        <taxon>Lactuca</taxon>
    </lineage>
</organism>
<comment type="function">
    <text evidence="1 7">May be involved in both secretory and endocytic intracellular trafficking in the endosomal/prevacuolar compartments.</text>
</comment>
<feature type="transmembrane region" description="Helical" evidence="7">
    <location>
        <begin position="103"/>
        <end position="123"/>
    </location>
</feature>
<evidence type="ECO:0000313" key="8">
    <source>
        <dbReference type="EMBL" id="KAJ0219062.1"/>
    </source>
</evidence>
<gene>
    <name evidence="8" type="ORF">LSAT_V11C300151060</name>
</gene>
<dbReference type="GO" id="GO:0016020">
    <property type="term" value="C:membrane"/>
    <property type="evidence" value="ECO:0007669"/>
    <property type="project" value="UniProtKB-SubCell"/>
</dbReference>
<dbReference type="Gramene" id="rna-gnl|WGS:NBSK|LSAT_3X125641_mrna">
    <property type="protein sequence ID" value="cds-PLY77310.1"/>
    <property type="gene ID" value="gene-LSAT_3X125641"/>
</dbReference>
<dbReference type="GO" id="GO:0016192">
    <property type="term" value="P:vesicle-mediated transport"/>
    <property type="evidence" value="ECO:0000318"/>
    <property type="project" value="GO_Central"/>
</dbReference>
<keyword evidence="6 7" id="KW-0472">Membrane</keyword>
<protein>
    <recommendedName>
        <fullName evidence="7">PRA1 family protein</fullName>
    </recommendedName>
</protein>
<keyword evidence="4 7" id="KW-0812">Transmembrane</keyword>
<dbReference type="OrthoDB" id="63113at2759"/>
<dbReference type="Proteomes" id="UP000235145">
    <property type="component" value="Unassembled WGS sequence"/>
</dbReference>
<comment type="subcellular location">
    <subcellularLocation>
        <location evidence="2 7">Membrane</location>
        <topology evidence="2 7">Multi-pass membrane protein</topology>
    </subcellularLocation>
</comment>
<evidence type="ECO:0000256" key="4">
    <source>
        <dbReference type="ARBA" id="ARBA00022692"/>
    </source>
</evidence>
<keyword evidence="7" id="KW-0813">Transport</keyword>
<evidence type="ECO:0000313" key="9">
    <source>
        <dbReference type="Proteomes" id="UP000235145"/>
    </source>
</evidence>
<evidence type="ECO:0000256" key="6">
    <source>
        <dbReference type="ARBA" id="ARBA00023136"/>
    </source>
</evidence>
<dbReference type="Pfam" id="PF03208">
    <property type="entry name" value="PRA1"/>
    <property type="match status" value="1"/>
</dbReference>
<keyword evidence="5 7" id="KW-1133">Transmembrane helix</keyword>
<dbReference type="PANTHER" id="PTHR19317:SF80">
    <property type="entry name" value="PRA1 FAMILY PROTEIN"/>
    <property type="match status" value="1"/>
</dbReference>
<evidence type="ECO:0000256" key="7">
    <source>
        <dbReference type="RuleBase" id="RU363107"/>
    </source>
</evidence>
<comment type="similarity">
    <text evidence="3 7">Belongs to the PRA1 family.</text>
</comment>
<sequence>MTPDAGATNTYSTTAEIRHAIRPWFDDFLTSFTLPLSFPELSLRFQKNLYTFRGNYAIISLLIFILTLILRPIAAIVFLFIIVGWIFLFFARDEPLIVFDFEFGDRLVLISLIVITIVAVAVAGVWWNIFLSIVIAGLLVSLHAILRTPDDTESPYGALLSGVDEDGDSQGAYMQV</sequence>
<name>A0A9R1XTT9_LACSA</name>
<accession>A0A9R1XTT9</accession>
<feature type="transmembrane region" description="Helical" evidence="7">
    <location>
        <begin position="58"/>
        <end position="91"/>
    </location>
</feature>
<evidence type="ECO:0000256" key="1">
    <source>
        <dbReference type="ARBA" id="ARBA00002501"/>
    </source>
</evidence>
<evidence type="ECO:0000256" key="3">
    <source>
        <dbReference type="ARBA" id="ARBA00006483"/>
    </source>
</evidence>
<dbReference type="EMBL" id="NBSK02000003">
    <property type="protein sequence ID" value="KAJ0219062.1"/>
    <property type="molecule type" value="Genomic_DNA"/>
</dbReference>
<evidence type="ECO:0000256" key="2">
    <source>
        <dbReference type="ARBA" id="ARBA00004141"/>
    </source>
</evidence>
<comment type="caution">
    <text evidence="8">The sequence shown here is derived from an EMBL/GenBank/DDBJ whole genome shotgun (WGS) entry which is preliminary data.</text>
</comment>
<keyword evidence="9" id="KW-1185">Reference proteome</keyword>
<dbReference type="InterPro" id="IPR004895">
    <property type="entry name" value="Prenylated_rab_accept_PRA1"/>
</dbReference>
<dbReference type="PANTHER" id="PTHR19317">
    <property type="entry name" value="PRENYLATED RAB ACCEPTOR 1-RELATED"/>
    <property type="match status" value="1"/>
</dbReference>
<dbReference type="GO" id="GO:0005783">
    <property type="term" value="C:endoplasmic reticulum"/>
    <property type="evidence" value="ECO:0000318"/>
    <property type="project" value="GO_Central"/>
</dbReference>